<protein>
    <submittedName>
        <fullName evidence="1">Uncharacterized protein</fullName>
    </submittedName>
</protein>
<proteinExistence type="predicted"/>
<organism evidence="1 2">
    <name type="scientific">Caenorhabditis auriculariae</name>
    <dbReference type="NCBI Taxonomy" id="2777116"/>
    <lineage>
        <taxon>Eukaryota</taxon>
        <taxon>Metazoa</taxon>
        <taxon>Ecdysozoa</taxon>
        <taxon>Nematoda</taxon>
        <taxon>Chromadorea</taxon>
        <taxon>Rhabditida</taxon>
        <taxon>Rhabditina</taxon>
        <taxon>Rhabditomorpha</taxon>
        <taxon>Rhabditoidea</taxon>
        <taxon>Rhabditidae</taxon>
        <taxon>Peloderinae</taxon>
        <taxon>Caenorhabditis</taxon>
    </lineage>
</organism>
<evidence type="ECO:0000313" key="1">
    <source>
        <dbReference type="EMBL" id="CAD6189405.1"/>
    </source>
</evidence>
<dbReference type="Proteomes" id="UP000835052">
    <property type="component" value="Unassembled WGS sequence"/>
</dbReference>
<dbReference type="OrthoDB" id="9439903at2759"/>
<dbReference type="EMBL" id="CAJGYM010000010">
    <property type="protein sequence ID" value="CAD6189405.1"/>
    <property type="molecule type" value="Genomic_DNA"/>
</dbReference>
<evidence type="ECO:0000313" key="2">
    <source>
        <dbReference type="Proteomes" id="UP000835052"/>
    </source>
</evidence>
<comment type="caution">
    <text evidence="1">The sequence shown here is derived from an EMBL/GenBank/DDBJ whole genome shotgun (WGS) entry which is preliminary data.</text>
</comment>
<reference evidence="1" key="1">
    <citation type="submission" date="2020-10" db="EMBL/GenBank/DDBJ databases">
        <authorList>
            <person name="Kikuchi T."/>
        </authorList>
    </citation>
    <scope>NUCLEOTIDE SEQUENCE</scope>
    <source>
        <strain evidence="1">NKZ352</strain>
    </source>
</reference>
<accession>A0A8S1H1I1</accession>
<keyword evidence="2" id="KW-1185">Reference proteome</keyword>
<sequence length="387" mass="42445">MLRDWHSVHGRQTARAAGASARRRSFRLRLTVKPQLARPAVLYRSWRPSDVGVRIPNSRNASYGRRTTMSTVSQSISECQTPTATSTDVSFRQEFYMRNVWEGISVSFQFGRTSAEPTTATIEYTDKTIFTVTTAPSGATTIATNGHSVPSLLPKEESGDQERSILISLGLDYNTSIDLRESPETSVSPENGLMNPKCEVDSDQGYGSPLAQNTVGGETSLAALIAQVNSPTCGKNSMASQCPECGKHVRKSRELMLVYKSIRSVGSQQEPSEHLIFHPDFPLIYNQQTSLGKDKLGNSEGRAAQLKVTVGRRIFRFSLTPRLRGVFFSEAVSHAISRPLPLLSTHIASTEDVLTRYNSKPSVLPSVVVVCTSKLGRQDKSGGAERF</sequence>
<name>A0A8S1H1I1_9PELO</name>
<dbReference type="AlphaFoldDB" id="A0A8S1H1I1"/>
<gene>
    <name evidence="1" type="ORF">CAUJ_LOCUS5324</name>
</gene>